<dbReference type="Proteomes" id="UP001146793">
    <property type="component" value="Unassembled WGS sequence"/>
</dbReference>
<dbReference type="PRINTS" id="PR01301">
    <property type="entry name" value="RGSPROTEIN"/>
</dbReference>
<dbReference type="GO" id="GO:0009055">
    <property type="term" value="F:electron transfer activity"/>
    <property type="evidence" value="ECO:0007669"/>
    <property type="project" value="TreeGrafter"/>
</dbReference>
<gene>
    <name evidence="4" type="ORF">M0812_20876</name>
</gene>
<dbReference type="InterPro" id="IPR036305">
    <property type="entry name" value="RGS_sf"/>
</dbReference>
<proteinExistence type="predicted"/>
<dbReference type="InterPro" id="IPR016137">
    <property type="entry name" value="RGS"/>
</dbReference>
<comment type="caution">
    <text evidence="4">The sequence shown here is derived from an EMBL/GenBank/DDBJ whole genome shotgun (WGS) entry which is preliminary data.</text>
</comment>
<dbReference type="InterPro" id="IPR051548">
    <property type="entry name" value="Grx-like_ET"/>
</dbReference>
<evidence type="ECO:0000313" key="5">
    <source>
        <dbReference type="Proteomes" id="UP001146793"/>
    </source>
</evidence>
<dbReference type="AlphaFoldDB" id="A0AAV7YTF4"/>
<dbReference type="CDD" id="cd07440">
    <property type="entry name" value="RGS"/>
    <property type="match status" value="1"/>
</dbReference>
<feature type="domain" description="RGS" evidence="3">
    <location>
        <begin position="581"/>
        <end position="701"/>
    </location>
</feature>
<accession>A0AAV7YTF4</accession>
<dbReference type="InterPro" id="IPR006869">
    <property type="entry name" value="DUF547"/>
</dbReference>
<feature type="compositionally biased region" description="Basic residues" evidence="2">
    <location>
        <begin position="86"/>
        <end position="143"/>
    </location>
</feature>
<keyword evidence="1" id="KW-0175">Coiled coil</keyword>
<feature type="compositionally biased region" description="Basic residues" evidence="2">
    <location>
        <begin position="192"/>
        <end position="201"/>
    </location>
</feature>
<evidence type="ECO:0000256" key="1">
    <source>
        <dbReference type="SAM" id="Coils"/>
    </source>
</evidence>
<feature type="region of interest" description="Disordered" evidence="2">
    <location>
        <begin position="553"/>
        <end position="574"/>
    </location>
</feature>
<feature type="region of interest" description="Disordered" evidence="2">
    <location>
        <begin position="463"/>
        <end position="485"/>
    </location>
</feature>
<dbReference type="PANTHER" id="PTHR34386:SF1">
    <property type="entry name" value="GLUTAREDOXIN-LIKE PROTEIN NRDH"/>
    <property type="match status" value="1"/>
</dbReference>
<dbReference type="GO" id="GO:0045454">
    <property type="term" value="P:cell redox homeostasis"/>
    <property type="evidence" value="ECO:0007669"/>
    <property type="project" value="TreeGrafter"/>
</dbReference>
<dbReference type="Pfam" id="PF00615">
    <property type="entry name" value="RGS"/>
    <property type="match status" value="1"/>
</dbReference>
<name>A0AAV7YTF4_9EUKA</name>
<feature type="coiled-coil region" evidence="1">
    <location>
        <begin position="391"/>
        <end position="461"/>
    </location>
</feature>
<feature type="coiled-coil region" evidence="1">
    <location>
        <begin position="253"/>
        <end position="353"/>
    </location>
</feature>
<reference evidence="4" key="1">
    <citation type="submission" date="2022-08" db="EMBL/GenBank/DDBJ databases">
        <title>Novel sulphate-reducing endosymbionts in the free-living metamonad Anaeramoeba.</title>
        <authorList>
            <person name="Jerlstrom-Hultqvist J."/>
            <person name="Cepicka I."/>
            <person name="Gallot-Lavallee L."/>
            <person name="Salas-Leiva D."/>
            <person name="Curtis B.A."/>
            <person name="Zahonova K."/>
            <person name="Pipaliya S."/>
            <person name="Dacks J."/>
            <person name="Roger A.J."/>
        </authorList>
    </citation>
    <scope>NUCLEOTIDE SEQUENCE</scope>
    <source>
        <strain evidence="4">Busselton2</strain>
    </source>
</reference>
<dbReference type="Pfam" id="PF04784">
    <property type="entry name" value="DUF547"/>
    <property type="match status" value="1"/>
</dbReference>
<feature type="region of interest" description="Disordered" evidence="2">
    <location>
        <begin position="1"/>
        <end position="206"/>
    </location>
</feature>
<feature type="compositionally biased region" description="Basic and acidic residues" evidence="2">
    <location>
        <begin position="463"/>
        <end position="474"/>
    </location>
</feature>
<sequence>MSKEQSSFDPKRSQQHRGRERGLSEKTIKKLRSKSSAVRVKKVVNLTKWQNKMTKQSKAKNKTKSTTDKILNKVSSFNDLNFSFGRKTKVSPSKKKKKKSKRISQKEKKKSKRKIKKQNKNKNKKKKTKKIRNKEKKKKKKGTREKERNKNNKTKKKNNNKNQKQLEEMEKNKKKNSKKRKKQTNQTPKETKTKRQKKTNKAQKESLKLLKKLLRLKKEQHKYETKYKKFDQGEMNNLMETRNKEIKEQTVLGNELRTLLKKFQKEKEELNSTLNNLINRQLKYDPVDINKQKTIFAKKQKKIEKLEKEIQRIKKMALKEKKHGVGKDSKLQLQTLLKKLKKITKDSNQYRNDLTLKTSEFLELQHQLEQRKLENSHHKDSNELILIQQKIHNKKVSFEKKKQQVRKIENEKRDLLNRIQLKNNEEISSNFNKLKVELNKKSEINNQLRSLKNQLFSTLNERTEGFTEDKTRESEDTESEFTQSEFEETKLMLNSKSSDLTYSKNRIKKENDNFTDSGSGQSFLIKDQTSEMISEAIEPINKKLKNDQNKIERNQKNELSEESDSTSSGESMPKDQYQIESLDSLFSIPIAIDYFREFLFEQLNQENLLFYLEVTNFKQTCSIDKKPLKKIAKIIYEKFIKNQSIFEINIDFKCRALISEKIKNKEYSIDMFDDARTIVYNHMNLDSFEEFKKSKLYQDFINQSKKQRGESYEFKAHKTAMLIPRGNGIQALNLSFKFKSKVPHGNVVSNNLVKSLTEILNSHYSISNKEIDFQLLSKAISFHRFVDKTTKLQKVKLRSLNEKERTAFFLNVYNCLIFHSSIVNGIPNEDSNSRKKFFQNSRYSVGGMVFSLDDIRYGILRENIQFKNKKKIPYFDKNDNRNQFSVRFDKRTLFALNDFDLSYFHLTPFNSQHLNRQLSDITRLTFNRHIKINKKNKKVYLPRAFKTYAKSFGKNDSLFLKWIIGNTLQNQNSSGFSMKFTFNPLYQNIIMDTKLSLRRYYKKNVIGTNSSNSSLSSSTVTQSLDSINIGKYNSKEHTITDFSQNETTCDNLTQGNDTGESLDYDVDFEDEMINLKSKKYLKVKNISFLKSTFSRSENDIILFGNSKK</sequence>
<dbReference type="EMBL" id="JANTQA010000047">
    <property type="protein sequence ID" value="KAJ3431951.1"/>
    <property type="molecule type" value="Genomic_DNA"/>
</dbReference>
<dbReference type="PROSITE" id="PS50132">
    <property type="entry name" value="RGS"/>
    <property type="match status" value="1"/>
</dbReference>
<dbReference type="SMART" id="SM00315">
    <property type="entry name" value="RGS"/>
    <property type="match status" value="1"/>
</dbReference>
<dbReference type="InterPro" id="IPR044926">
    <property type="entry name" value="RGS_subdomain_2"/>
</dbReference>
<evidence type="ECO:0000313" key="4">
    <source>
        <dbReference type="EMBL" id="KAJ3431951.1"/>
    </source>
</evidence>
<evidence type="ECO:0000256" key="2">
    <source>
        <dbReference type="SAM" id="MobiDB-lite"/>
    </source>
</evidence>
<organism evidence="4 5">
    <name type="scientific">Anaeramoeba flamelloides</name>
    <dbReference type="NCBI Taxonomy" id="1746091"/>
    <lineage>
        <taxon>Eukaryota</taxon>
        <taxon>Metamonada</taxon>
        <taxon>Anaeramoebidae</taxon>
        <taxon>Anaeramoeba</taxon>
    </lineage>
</organism>
<dbReference type="PANTHER" id="PTHR34386">
    <property type="entry name" value="GLUTAREDOXIN"/>
    <property type="match status" value="1"/>
</dbReference>
<feature type="compositionally biased region" description="Basic residues" evidence="2">
    <location>
        <begin position="172"/>
        <end position="183"/>
    </location>
</feature>
<protein>
    <submittedName>
        <fullName evidence="4">Electron carrier/ protein disulfide oxidoreductase</fullName>
    </submittedName>
</protein>
<dbReference type="Gene3D" id="1.10.167.10">
    <property type="entry name" value="Regulator of G-protein Signalling 4, domain 2"/>
    <property type="match status" value="1"/>
</dbReference>
<dbReference type="SUPFAM" id="SSF48097">
    <property type="entry name" value="Regulator of G-protein signaling, RGS"/>
    <property type="match status" value="1"/>
</dbReference>
<evidence type="ECO:0000259" key="3">
    <source>
        <dbReference type="PROSITE" id="PS50132"/>
    </source>
</evidence>